<organism evidence="3 4">
    <name type="scientific">Panicum virgatum</name>
    <name type="common">Blackwell switchgrass</name>
    <dbReference type="NCBI Taxonomy" id="38727"/>
    <lineage>
        <taxon>Eukaryota</taxon>
        <taxon>Viridiplantae</taxon>
        <taxon>Streptophyta</taxon>
        <taxon>Embryophyta</taxon>
        <taxon>Tracheophyta</taxon>
        <taxon>Spermatophyta</taxon>
        <taxon>Magnoliopsida</taxon>
        <taxon>Liliopsida</taxon>
        <taxon>Poales</taxon>
        <taxon>Poaceae</taxon>
        <taxon>PACMAD clade</taxon>
        <taxon>Panicoideae</taxon>
        <taxon>Panicodae</taxon>
        <taxon>Paniceae</taxon>
        <taxon>Panicinae</taxon>
        <taxon>Panicum</taxon>
        <taxon>Panicum sect. Hiantes</taxon>
    </lineage>
</organism>
<dbReference type="PANTHER" id="PTHR11697:SF230">
    <property type="entry name" value="ZINC FINGER, MYM DOMAIN CONTAINING 1"/>
    <property type="match status" value="1"/>
</dbReference>
<dbReference type="GO" id="GO:0046983">
    <property type="term" value="F:protein dimerization activity"/>
    <property type="evidence" value="ECO:0007669"/>
    <property type="project" value="InterPro"/>
</dbReference>
<accession>A0A8T0UKF9</accession>
<feature type="domain" description="TTF-type" evidence="2">
    <location>
        <begin position="143"/>
        <end position="249"/>
    </location>
</feature>
<dbReference type="AlphaFoldDB" id="A0A8T0UKF9"/>
<dbReference type="PANTHER" id="PTHR11697">
    <property type="entry name" value="GENERAL TRANSCRIPTION FACTOR 2-RELATED ZINC FINGER PROTEIN"/>
    <property type="match status" value="1"/>
</dbReference>
<evidence type="ECO:0000256" key="1">
    <source>
        <dbReference type="SAM" id="MobiDB-lite"/>
    </source>
</evidence>
<evidence type="ECO:0000313" key="3">
    <source>
        <dbReference type="EMBL" id="KAG2621576.1"/>
    </source>
</evidence>
<dbReference type="InterPro" id="IPR025398">
    <property type="entry name" value="DUF4371"/>
</dbReference>
<dbReference type="SUPFAM" id="SSF53098">
    <property type="entry name" value="Ribonuclease H-like"/>
    <property type="match status" value="1"/>
</dbReference>
<dbReference type="EMBL" id="CM029042">
    <property type="protein sequence ID" value="KAG2621576.1"/>
    <property type="molecule type" value="Genomic_DNA"/>
</dbReference>
<name>A0A8T0UKF9_PANVG</name>
<dbReference type="Pfam" id="PF05699">
    <property type="entry name" value="Dimer_Tnp_hAT"/>
    <property type="match status" value="1"/>
</dbReference>
<protein>
    <recommendedName>
        <fullName evidence="2">TTF-type domain-containing protein</fullName>
    </recommendedName>
</protein>
<feature type="region of interest" description="Disordered" evidence="1">
    <location>
        <begin position="1"/>
        <end position="96"/>
    </location>
</feature>
<proteinExistence type="predicted"/>
<dbReference type="Pfam" id="PF14291">
    <property type="entry name" value="DUF4371"/>
    <property type="match status" value="1"/>
</dbReference>
<keyword evidence="4" id="KW-1185">Reference proteome</keyword>
<evidence type="ECO:0000259" key="2">
    <source>
        <dbReference type="SMART" id="SM00597"/>
    </source>
</evidence>
<dbReference type="Proteomes" id="UP000823388">
    <property type="component" value="Chromosome 3N"/>
</dbReference>
<dbReference type="InterPro" id="IPR055298">
    <property type="entry name" value="AtLOH3-like"/>
</dbReference>
<dbReference type="SMART" id="SM00597">
    <property type="entry name" value="ZnF_TTF"/>
    <property type="match status" value="1"/>
</dbReference>
<reference evidence="3" key="1">
    <citation type="submission" date="2020-05" db="EMBL/GenBank/DDBJ databases">
        <title>WGS assembly of Panicum virgatum.</title>
        <authorList>
            <person name="Lovell J.T."/>
            <person name="Jenkins J."/>
            <person name="Shu S."/>
            <person name="Juenger T.E."/>
            <person name="Schmutz J."/>
        </authorList>
    </citation>
    <scope>NUCLEOTIDE SEQUENCE</scope>
    <source>
        <strain evidence="3">AP13</strain>
    </source>
</reference>
<dbReference type="InterPro" id="IPR006580">
    <property type="entry name" value="Znf_TTF"/>
</dbReference>
<comment type="caution">
    <text evidence="3">The sequence shown here is derived from an EMBL/GenBank/DDBJ whole genome shotgun (WGS) entry which is preliminary data.</text>
</comment>
<sequence>MKRMKQGDIASLFRRHEAKKNDAASPNTAVVSILAQEQEDIGLPSSPAAAVPPEDVSPVLPPSPPQPPPAPEDVSPVLPPSPPRLEPPPPIYDPDCLPQDPANRLPILSYPTNDQDAVRRAYIIKGPFKPFAHQFKKRKIGTRYRSFNPIWLHHYHWLEYSIKNTAAFCFVCYLFKNKKGKGKGTETFTIGGWRNWNREDALVKHVGGVDSIHNAAQERYNLYMTPNAKIDNVMETVTSEELRLYKIRLTYSIRCLKFLLHQGLAFRGHDETEESSNRGNFLELLKWLASNNEEVDKYVLKNAPGNCTLTCPDIQKQIIQCCAIETRNKIIEELGDDHFAILADESSDVSHKEQLAVCLRFIDKSARPCEHFLGVVHVSDTTSLSLKEAIQSLLTRHHLTLSQIRGQGYDGASNMKGEIKGLKTLIMKESPSAYYIHCFAHQLQLVLVAVAKGNNDCVWFFDQVSLLLNIVGVSSKRHDMIRNINLQNILKAIECGELQTGKGLNQEKGLARPGETRWGSHYKTVLNIICLYPTIRDVLISLGEDNSQRGDWPKIHIMVGVLESFDFVFSAHLMFTILGYTNELSECLQRRDQDIINAISLVTVAKNRMQQLRADGWTAFLQKVTLFCNKFGIHVPAMEDVYVPYGRSRRFVPNQTNDDHFRREVYIGVIDQISQELDTRFDEVNMELLSCMAALNPSNLFASFDSNKLLRLAEFYPDDIPSNAFQRLEMQLDNYIDDLRKDDSFKDLNNLVDLSVKLVETQRDKVYDLIYLLLKLVLILPVATASVERAFSAMNSVKNKSRNRLSDSVLDAILCTYIEREVFLKVNEDDILETFMAIRKRRPDKK</sequence>
<gene>
    <name evidence="3" type="ORF">PVAP13_3NG254976</name>
</gene>
<dbReference type="InterPro" id="IPR012337">
    <property type="entry name" value="RNaseH-like_sf"/>
</dbReference>
<evidence type="ECO:0000313" key="4">
    <source>
        <dbReference type="Proteomes" id="UP000823388"/>
    </source>
</evidence>
<dbReference type="InterPro" id="IPR008906">
    <property type="entry name" value="HATC_C_dom"/>
</dbReference>
<feature type="compositionally biased region" description="Pro residues" evidence="1">
    <location>
        <begin position="59"/>
        <end position="92"/>
    </location>
</feature>